<reference evidence="3 4" key="1">
    <citation type="submission" date="2016-11" db="EMBL/GenBank/DDBJ databases">
        <title>Study of marine rhodopsin-containing bacteria.</title>
        <authorList>
            <person name="Yoshizawa S."/>
            <person name="Kumagai Y."/>
            <person name="Kogure K."/>
        </authorList>
    </citation>
    <scope>NUCLEOTIDE SEQUENCE [LARGE SCALE GENOMIC DNA]</scope>
    <source>
        <strain evidence="3 4">SG-29</strain>
    </source>
</reference>
<dbReference type="AlphaFoldDB" id="A0A259U110"/>
<proteinExistence type="predicted"/>
<feature type="transmembrane region" description="Helical" evidence="1">
    <location>
        <begin position="34"/>
        <end position="59"/>
    </location>
</feature>
<organism evidence="3 4">
    <name type="scientific">Rubricoccus marinus</name>
    <dbReference type="NCBI Taxonomy" id="716817"/>
    <lineage>
        <taxon>Bacteria</taxon>
        <taxon>Pseudomonadati</taxon>
        <taxon>Rhodothermota</taxon>
        <taxon>Rhodothermia</taxon>
        <taxon>Rhodothermales</taxon>
        <taxon>Rubricoccaceae</taxon>
        <taxon>Rubricoccus</taxon>
    </lineage>
</organism>
<keyword evidence="4" id="KW-1185">Reference proteome</keyword>
<evidence type="ECO:0000313" key="3">
    <source>
        <dbReference type="EMBL" id="OZC03537.1"/>
    </source>
</evidence>
<keyword evidence="1" id="KW-0472">Membrane</keyword>
<evidence type="ECO:0000256" key="1">
    <source>
        <dbReference type="SAM" id="Phobius"/>
    </source>
</evidence>
<dbReference type="EMBL" id="MQWB01000001">
    <property type="protein sequence ID" value="OZC03537.1"/>
    <property type="molecule type" value="Genomic_DNA"/>
</dbReference>
<protein>
    <recommendedName>
        <fullName evidence="2">DUF4328 domain-containing protein</fullName>
    </recommendedName>
</protein>
<feature type="transmembrane region" description="Helical" evidence="1">
    <location>
        <begin position="150"/>
        <end position="168"/>
    </location>
</feature>
<evidence type="ECO:0000313" key="4">
    <source>
        <dbReference type="Proteomes" id="UP000216446"/>
    </source>
</evidence>
<dbReference type="RefSeq" id="WP_094549009.1">
    <property type="nucleotide sequence ID" value="NZ_MQWB01000001.1"/>
</dbReference>
<dbReference type="OrthoDB" id="4174975at2"/>
<sequence>MEPAPSVDLALSGADLSWVEPPEPKRLAGMHRRAVVAAALQVPYPVFSLVVIGGSYLGVVDPGSVAVLAGEVLLSLPGLVAFMYWFYGAYRLAQDMSAYPLDTTPGWGVAQFFIPIVSLFMPYQRMREIEEVNASGASGTLLDEPAGGHLLALWWAAWVAGLILGGIVGGVEGLDTSGEAVVTVGLLAVGSGVLSNVMTALVALHIDAGQQGLSQALWDAEPLAPEEWA</sequence>
<dbReference type="Proteomes" id="UP000216446">
    <property type="component" value="Unassembled WGS sequence"/>
</dbReference>
<feature type="transmembrane region" description="Helical" evidence="1">
    <location>
        <begin position="65"/>
        <end position="87"/>
    </location>
</feature>
<feature type="domain" description="DUF4328" evidence="2">
    <location>
        <begin position="66"/>
        <end position="202"/>
    </location>
</feature>
<accession>A0A259U110</accession>
<feature type="transmembrane region" description="Helical" evidence="1">
    <location>
        <begin position="180"/>
        <end position="204"/>
    </location>
</feature>
<gene>
    <name evidence="3" type="ORF">BSZ36_11425</name>
</gene>
<evidence type="ECO:0000259" key="2">
    <source>
        <dbReference type="Pfam" id="PF14219"/>
    </source>
</evidence>
<dbReference type="InParanoid" id="A0A259U110"/>
<keyword evidence="1" id="KW-0812">Transmembrane</keyword>
<comment type="caution">
    <text evidence="3">The sequence shown here is derived from an EMBL/GenBank/DDBJ whole genome shotgun (WGS) entry which is preliminary data.</text>
</comment>
<dbReference type="Pfam" id="PF14219">
    <property type="entry name" value="DUF4328"/>
    <property type="match status" value="1"/>
</dbReference>
<keyword evidence="1" id="KW-1133">Transmembrane helix</keyword>
<dbReference type="InterPro" id="IPR025565">
    <property type="entry name" value="DUF4328"/>
</dbReference>
<name>A0A259U110_9BACT</name>